<evidence type="ECO:0000313" key="4">
    <source>
        <dbReference type="EMBL" id="KAF8480218.1"/>
    </source>
</evidence>
<dbReference type="EMBL" id="WHVB01000008">
    <property type="protein sequence ID" value="KAF8480218.1"/>
    <property type="molecule type" value="Genomic_DNA"/>
</dbReference>
<evidence type="ECO:0000259" key="3">
    <source>
        <dbReference type="Pfam" id="PF24016"/>
    </source>
</evidence>
<reference evidence="4" key="1">
    <citation type="submission" date="2019-10" db="EMBL/GenBank/DDBJ databases">
        <authorList>
            <consortium name="DOE Joint Genome Institute"/>
            <person name="Kuo A."/>
            <person name="Miyauchi S."/>
            <person name="Kiss E."/>
            <person name="Drula E."/>
            <person name="Kohler A."/>
            <person name="Sanchez-Garcia M."/>
            <person name="Andreopoulos B."/>
            <person name="Barry K.W."/>
            <person name="Bonito G."/>
            <person name="Buee M."/>
            <person name="Carver A."/>
            <person name="Chen C."/>
            <person name="Cichocki N."/>
            <person name="Clum A."/>
            <person name="Culley D."/>
            <person name="Crous P.W."/>
            <person name="Fauchery L."/>
            <person name="Girlanda M."/>
            <person name="Hayes R."/>
            <person name="Keri Z."/>
            <person name="LaButti K."/>
            <person name="Lipzen A."/>
            <person name="Lombard V."/>
            <person name="Magnuson J."/>
            <person name="Maillard F."/>
            <person name="Morin E."/>
            <person name="Murat C."/>
            <person name="Nolan M."/>
            <person name="Ohm R."/>
            <person name="Pangilinan J."/>
            <person name="Pereira M."/>
            <person name="Perotto S."/>
            <person name="Peter M."/>
            <person name="Riley R."/>
            <person name="Sitrit Y."/>
            <person name="Stielow B."/>
            <person name="Szollosi G."/>
            <person name="Zifcakova L."/>
            <person name="Stursova M."/>
            <person name="Spatafora J.W."/>
            <person name="Tedersoo L."/>
            <person name="Vaario L.-M."/>
            <person name="Yamada A."/>
            <person name="Yan M."/>
            <person name="Wang P."/>
            <person name="Xu J."/>
            <person name="Bruns T."/>
            <person name="Baldrian P."/>
            <person name="Vilgalys R."/>
            <person name="Henrissat B."/>
            <person name="Grigoriev I.V."/>
            <person name="Hibbett D."/>
            <person name="Nagy L.G."/>
            <person name="Martin F.M."/>
        </authorList>
    </citation>
    <scope>NUCLEOTIDE SEQUENCE</scope>
    <source>
        <strain evidence="4">Prilba</strain>
    </source>
</reference>
<name>A0A9P5MW98_9AGAM</name>
<sequence length="483" mass="53521">MSSLHPPQGPPFDADDKVDPVPSWQPPPSYLAASEEDPSPPPPANQSERRRRRFRRFGHFLVVALFVWLTVRYIVRHCELRRFAHSEDFPWGPPGRRPGHLPHHREHIDTCVNSIDWTEIDPTDGLFPPGFETWRRTELTLPSSADDIFLISRSFLAGGILHVVEAANRDDIGVEITVGSRSSSDLLERTKLCTLRRGHDGHGVGIFTHPFKHHHRRDRDSLFFNITVSLPEGKDITTIPHFETHLPKYRHVIKTLETHAFGSISLHSFDSPIFVESLVGDKISISSRNGPIAGTFNTTSSIKIRTSNSPIKVKVNAFNEDNEPATKVNIHTSNSIIFAELALLSTTGGESNSSFIVHTRTSNSPLAVNFTDQPLNSLLKLDAHTSNSPAHVHLAPAFEGRFKLRTSIFPVVVSPDADVEDPAGLGRKRVVNVKTVGHGSGVVFGDVTWVPQGEELADEIDEEVAPTGKVEISTRNSPLHLSL</sequence>
<dbReference type="AlphaFoldDB" id="A0A9P5MW98"/>
<keyword evidence="5" id="KW-1185">Reference proteome</keyword>
<accession>A0A9P5MW98</accession>
<dbReference type="OrthoDB" id="5570013at2759"/>
<protein>
    <recommendedName>
        <fullName evidence="3">DUF7330 domain-containing protein</fullName>
    </recommendedName>
</protein>
<feature type="domain" description="DUF7330" evidence="3">
    <location>
        <begin position="283"/>
        <end position="416"/>
    </location>
</feature>
<evidence type="ECO:0000256" key="2">
    <source>
        <dbReference type="SAM" id="Phobius"/>
    </source>
</evidence>
<proteinExistence type="predicted"/>
<dbReference type="Proteomes" id="UP000759537">
    <property type="component" value="Unassembled WGS sequence"/>
</dbReference>
<keyword evidence="2" id="KW-0472">Membrane</keyword>
<gene>
    <name evidence="4" type="ORF">DFH94DRAFT_692559</name>
</gene>
<dbReference type="InterPro" id="IPR055754">
    <property type="entry name" value="DUF7330"/>
</dbReference>
<comment type="caution">
    <text evidence="4">The sequence shown here is derived from an EMBL/GenBank/DDBJ whole genome shotgun (WGS) entry which is preliminary data.</text>
</comment>
<reference evidence="4" key="2">
    <citation type="journal article" date="2020" name="Nat. Commun.">
        <title>Large-scale genome sequencing of mycorrhizal fungi provides insights into the early evolution of symbiotic traits.</title>
        <authorList>
            <person name="Miyauchi S."/>
            <person name="Kiss E."/>
            <person name="Kuo A."/>
            <person name="Drula E."/>
            <person name="Kohler A."/>
            <person name="Sanchez-Garcia M."/>
            <person name="Morin E."/>
            <person name="Andreopoulos B."/>
            <person name="Barry K.W."/>
            <person name="Bonito G."/>
            <person name="Buee M."/>
            <person name="Carver A."/>
            <person name="Chen C."/>
            <person name="Cichocki N."/>
            <person name="Clum A."/>
            <person name="Culley D."/>
            <person name="Crous P.W."/>
            <person name="Fauchery L."/>
            <person name="Girlanda M."/>
            <person name="Hayes R.D."/>
            <person name="Keri Z."/>
            <person name="LaButti K."/>
            <person name="Lipzen A."/>
            <person name="Lombard V."/>
            <person name="Magnuson J."/>
            <person name="Maillard F."/>
            <person name="Murat C."/>
            <person name="Nolan M."/>
            <person name="Ohm R.A."/>
            <person name="Pangilinan J."/>
            <person name="Pereira M.F."/>
            <person name="Perotto S."/>
            <person name="Peter M."/>
            <person name="Pfister S."/>
            <person name="Riley R."/>
            <person name="Sitrit Y."/>
            <person name="Stielow J.B."/>
            <person name="Szollosi G."/>
            <person name="Zifcakova L."/>
            <person name="Stursova M."/>
            <person name="Spatafora J.W."/>
            <person name="Tedersoo L."/>
            <person name="Vaario L.M."/>
            <person name="Yamada A."/>
            <person name="Yan M."/>
            <person name="Wang P."/>
            <person name="Xu J."/>
            <person name="Bruns T."/>
            <person name="Baldrian P."/>
            <person name="Vilgalys R."/>
            <person name="Dunand C."/>
            <person name="Henrissat B."/>
            <person name="Grigoriev I.V."/>
            <person name="Hibbett D."/>
            <person name="Nagy L.G."/>
            <person name="Martin F.M."/>
        </authorList>
    </citation>
    <scope>NUCLEOTIDE SEQUENCE</scope>
    <source>
        <strain evidence="4">Prilba</strain>
    </source>
</reference>
<evidence type="ECO:0000313" key="5">
    <source>
        <dbReference type="Proteomes" id="UP000759537"/>
    </source>
</evidence>
<organism evidence="4 5">
    <name type="scientific">Russula ochroleuca</name>
    <dbReference type="NCBI Taxonomy" id="152965"/>
    <lineage>
        <taxon>Eukaryota</taxon>
        <taxon>Fungi</taxon>
        <taxon>Dikarya</taxon>
        <taxon>Basidiomycota</taxon>
        <taxon>Agaricomycotina</taxon>
        <taxon>Agaricomycetes</taxon>
        <taxon>Russulales</taxon>
        <taxon>Russulaceae</taxon>
        <taxon>Russula</taxon>
    </lineage>
</organism>
<feature type="transmembrane region" description="Helical" evidence="2">
    <location>
        <begin position="57"/>
        <end position="75"/>
    </location>
</feature>
<dbReference type="Pfam" id="PF24016">
    <property type="entry name" value="DUF7330"/>
    <property type="match status" value="1"/>
</dbReference>
<evidence type="ECO:0000256" key="1">
    <source>
        <dbReference type="SAM" id="MobiDB-lite"/>
    </source>
</evidence>
<keyword evidence="2" id="KW-1133">Transmembrane helix</keyword>
<feature type="region of interest" description="Disordered" evidence="1">
    <location>
        <begin position="1"/>
        <end position="49"/>
    </location>
</feature>
<keyword evidence="2" id="KW-0812">Transmembrane</keyword>